<dbReference type="EMBL" id="VEPZ02000209">
    <property type="protein sequence ID" value="KAE8729956.1"/>
    <property type="molecule type" value="Genomic_DNA"/>
</dbReference>
<dbReference type="InterPro" id="IPR037447">
    <property type="entry name" value="Ribosomal_eS10"/>
</dbReference>
<dbReference type="PANTHER" id="PTHR12146:SF0">
    <property type="entry name" value="RIBOSOMAL PROTEIN S10"/>
    <property type="match status" value="1"/>
</dbReference>
<evidence type="ECO:0000313" key="3">
    <source>
        <dbReference type="Proteomes" id="UP000436088"/>
    </source>
</evidence>
<comment type="caution">
    <text evidence="2">The sequence shown here is derived from an EMBL/GenBank/DDBJ whole genome shotgun (WGS) entry which is preliminary data.</text>
</comment>
<dbReference type="GO" id="GO:0022627">
    <property type="term" value="C:cytosolic small ribosomal subunit"/>
    <property type="evidence" value="ECO:0007669"/>
    <property type="project" value="TreeGrafter"/>
</dbReference>
<reference evidence="2" key="1">
    <citation type="submission" date="2019-09" db="EMBL/GenBank/DDBJ databases">
        <title>Draft genome information of white flower Hibiscus syriacus.</title>
        <authorList>
            <person name="Kim Y.-M."/>
        </authorList>
    </citation>
    <scope>NUCLEOTIDE SEQUENCE [LARGE SCALE GENOMIC DNA]</scope>
    <source>
        <strain evidence="2">YM2019G1</strain>
    </source>
</reference>
<accession>A0A6A3CM78</accession>
<dbReference type="GO" id="GO:0003723">
    <property type="term" value="F:RNA binding"/>
    <property type="evidence" value="ECO:0007669"/>
    <property type="project" value="TreeGrafter"/>
</dbReference>
<organism evidence="2 3">
    <name type="scientific">Hibiscus syriacus</name>
    <name type="common">Rose of Sharon</name>
    <dbReference type="NCBI Taxonomy" id="106335"/>
    <lineage>
        <taxon>Eukaryota</taxon>
        <taxon>Viridiplantae</taxon>
        <taxon>Streptophyta</taxon>
        <taxon>Embryophyta</taxon>
        <taxon>Tracheophyta</taxon>
        <taxon>Spermatophyta</taxon>
        <taxon>Magnoliopsida</taxon>
        <taxon>eudicotyledons</taxon>
        <taxon>Gunneridae</taxon>
        <taxon>Pentapetalae</taxon>
        <taxon>rosids</taxon>
        <taxon>malvids</taxon>
        <taxon>Malvales</taxon>
        <taxon>Malvaceae</taxon>
        <taxon>Malvoideae</taxon>
        <taxon>Hibiscus</taxon>
    </lineage>
</organism>
<feature type="region of interest" description="Disordered" evidence="1">
    <location>
        <begin position="55"/>
        <end position="77"/>
    </location>
</feature>
<name>A0A6A3CM78_HIBSY</name>
<evidence type="ECO:0000256" key="1">
    <source>
        <dbReference type="SAM" id="MobiDB-lite"/>
    </source>
</evidence>
<dbReference type="PANTHER" id="PTHR12146">
    <property type="entry name" value="40S RIBOSOMAL PROTEIN S10"/>
    <property type="match status" value="1"/>
</dbReference>
<sequence>MVVLRSSADRVQIHNFQVQLEFRGSLQCKEGLQCCKAARDRCAQFAEIVPATLKKSTKLPGRPGGQPGDRPRGPPRFEGDCPRFGDRYGYRGGSPWGDFGGDKEDLGNGSIQGILDDVLDIRSSEVFSTNLELSLFREATNSILVSCQISLAFDADTSGCLHFFVFVVQGHGGRPAFGREGGGGGYSVVPSGSGFA</sequence>
<dbReference type="GO" id="GO:0003735">
    <property type="term" value="F:structural constituent of ribosome"/>
    <property type="evidence" value="ECO:0007669"/>
    <property type="project" value="TreeGrafter"/>
</dbReference>
<dbReference type="Proteomes" id="UP000436088">
    <property type="component" value="Unassembled WGS sequence"/>
</dbReference>
<proteinExistence type="predicted"/>
<keyword evidence="2" id="KW-0687">Ribonucleoprotein</keyword>
<gene>
    <name evidence="2" type="ORF">F3Y22_tig00003041pilonHSYRG00332</name>
</gene>
<evidence type="ECO:0000313" key="2">
    <source>
        <dbReference type="EMBL" id="KAE8729956.1"/>
    </source>
</evidence>
<keyword evidence="2" id="KW-0689">Ribosomal protein</keyword>
<protein>
    <submittedName>
        <fullName evidence="2">40S ribosomal protein S10</fullName>
    </submittedName>
</protein>
<keyword evidence="3" id="KW-1185">Reference proteome</keyword>
<dbReference type="AlphaFoldDB" id="A0A6A3CM78"/>